<evidence type="ECO:0000313" key="2">
    <source>
        <dbReference type="Proteomes" id="UP000245626"/>
    </source>
</evidence>
<dbReference type="EMBL" id="KZ819906">
    <property type="protein sequence ID" value="PWN50694.1"/>
    <property type="molecule type" value="Genomic_DNA"/>
</dbReference>
<name>A0ACD0NY98_9BASI</name>
<accession>A0ACD0NY98</accession>
<protein>
    <submittedName>
        <fullName evidence="1">Uncharacterized protein</fullName>
    </submittedName>
</protein>
<gene>
    <name evidence="1" type="ORF">IE53DRAFT_362164</name>
</gene>
<dbReference type="Proteomes" id="UP000245626">
    <property type="component" value="Unassembled WGS sequence"/>
</dbReference>
<proteinExistence type="predicted"/>
<sequence length="198" mass="21586">MASNDDTDDLYADLYGGDSGNQTSSDPQANLPSSDEPDLIGYEDDVQIQTESNNAAGSSSNSFIPPMKKPASTTSFIPAAPPTSNSHGYSNSGNDNNNNDGNFDNSDQKPKLNYKDLGSRQERQSHLHDDHTDAGEGRKEQTQSQPSHYPSHESGQSQILPPSDNPSRPVMPHEMPEEGGWMEKRCNFRRTSASLDSL</sequence>
<evidence type="ECO:0000313" key="1">
    <source>
        <dbReference type="EMBL" id="PWN50694.1"/>
    </source>
</evidence>
<organism evidence="1 2">
    <name type="scientific">Violaceomyces palustris</name>
    <dbReference type="NCBI Taxonomy" id="1673888"/>
    <lineage>
        <taxon>Eukaryota</taxon>
        <taxon>Fungi</taxon>
        <taxon>Dikarya</taxon>
        <taxon>Basidiomycota</taxon>
        <taxon>Ustilaginomycotina</taxon>
        <taxon>Ustilaginomycetes</taxon>
        <taxon>Violaceomycetales</taxon>
        <taxon>Violaceomycetaceae</taxon>
        <taxon>Violaceomyces</taxon>
    </lineage>
</organism>
<reference evidence="1 2" key="1">
    <citation type="journal article" date="2018" name="Mol. Biol. Evol.">
        <title>Broad Genomic Sampling Reveals a Smut Pathogenic Ancestry of the Fungal Clade Ustilaginomycotina.</title>
        <authorList>
            <person name="Kijpornyongpan T."/>
            <person name="Mondo S.J."/>
            <person name="Barry K."/>
            <person name="Sandor L."/>
            <person name="Lee J."/>
            <person name="Lipzen A."/>
            <person name="Pangilinan J."/>
            <person name="LaButti K."/>
            <person name="Hainaut M."/>
            <person name="Henrissat B."/>
            <person name="Grigoriev I.V."/>
            <person name="Spatafora J.W."/>
            <person name="Aime M.C."/>
        </authorList>
    </citation>
    <scope>NUCLEOTIDE SEQUENCE [LARGE SCALE GENOMIC DNA]</scope>
    <source>
        <strain evidence="1 2">SA 807</strain>
    </source>
</reference>
<keyword evidence="2" id="KW-1185">Reference proteome</keyword>